<keyword evidence="1" id="KW-0812">Transmembrane</keyword>
<evidence type="ECO:0000313" key="3">
    <source>
        <dbReference type="Proteomes" id="UP001327560"/>
    </source>
</evidence>
<protein>
    <submittedName>
        <fullName evidence="2">Uncharacterized protein</fullName>
    </submittedName>
</protein>
<sequence>MIDLPALLLEIVLSLVIMDHYCVCSFTSFEAVDETTLQWFDFDSCRVQVRVRAIEDIPDFILADAEDCRFEIKVVVAWQQAFYQPNQVPSLLLLLLMVTMIMLWKRPSPSLNRRLRSRQKT</sequence>
<keyword evidence="1" id="KW-0472">Membrane</keyword>
<keyword evidence="1" id="KW-1133">Transmembrane helix</keyword>
<feature type="transmembrane region" description="Helical" evidence="1">
    <location>
        <begin position="88"/>
        <end position="104"/>
    </location>
</feature>
<name>A0AAQ3L7X9_9LILI</name>
<reference evidence="2 3" key="1">
    <citation type="submission" date="2023-10" db="EMBL/GenBank/DDBJ databases">
        <title>Chromosome-scale genome assembly provides insights into flower coloration mechanisms of Canna indica.</title>
        <authorList>
            <person name="Li C."/>
        </authorList>
    </citation>
    <scope>NUCLEOTIDE SEQUENCE [LARGE SCALE GENOMIC DNA]</scope>
    <source>
        <tissue evidence="2">Flower</tissue>
    </source>
</reference>
<organism evidence="2 3">
    <name type="scientific">Canna indica</name>
    <name type="common">Indian-shot</name>
    <dbReference type="NCBI Taxonomy" id="4628"/>
    <lineage>
        <taxon>Eukaryota</taxon>
        <taxon>Viridiplantae</taxon>
        <taxon>Streptophyta</taxon>
        <taxon>Embryophyta</taxon>
        <taxon>Tracheophyta</taxon>
        <taxon>Spermatophyta</taxon>
        <taxon>Magnoliopsida</taxon>
        <taxon>Liliopsida</taxon>
        <taxon>Zingiberales</taxon>
        <taxon>Cannaceae</taxon>
        <taxon>Canna</taxon>
    </lineage>
</organism>
<feature type="transmembrane region" description="Helical" evidence="1">
    <location>
        <begin position="7"/>
        <end position="29"/>
    </location>
</feature>
<dbReference type="Proteomes" id="UP001327560">
    <property type="component" value="Chromosome 9"/>
</dbReference>
<proteinExistence type="predicted"/>
<keyword evidence="3" id="KW-1185">Reference proteome</keyword>
<gene>
    <name evidence="2" type="ORF">Cni_G29228</name>
</gene>
<evidence type="ECO:0000256" key="1">
    <source>
        <dbReference type="SAM" id="Phobius"/>
    </source>
</evidence>
<dbReference type="EMBL" id="CP136898">
    <property type="protein sequence ID" value="WOL20423.1"/>
    <property type="molecule type" value="Genomic_DNA"/>
</dbReference>
<evidence type="ECO:0000313" key="2">
    <source>
        <dbReference type="EMBL" id="WOL20423.1"/>
    </source>
</evidence>
<accession>A0AAQ3L7X9</accession>
<dbReference type="AlphaFoldDB" id="A0AAQ3L7X9"/>